<dbReference type="Gene3D" id="3.90.79.10">
    <property type="entry name" value="Nucleoside Triphosphate Pyrophosphohydrolase"/>
    <property type="match status" value="1"/>
</dbReference>
<dbReference type="PANTHER" id="PTHR43046">
    <property type="entry name" value="GDP-MANNOSE MANNOSYL HYDROLASE"/>
    <property type="match status" value="1"/>
</dbReference>
<dbReference type="CDD" id="cd02883">
    <property type="entry name" value="NUDIX_Hydrolase"/>
    <property type="match status" value="1"/>
</dbReference>
<dbReference type="Pfam" id="PF00293">
    <property type="entry name" value="NUDIX"/>
    <property type="match status" value="1"/>
</dbReference>
<comment type="similarity">
    <text evidence="2 4">Belongs to the Nudix hydrolase family.</text>
</comment>
<name>A0A7W3T4L4_9ACTN</name>
<evidence type="ECO:0000313" key="6">
    <source>
        <dbReference type="EMBL" id="MBB0230834.1"/>
    </source>
</evidence>
<accession>A0A7W3T4L4</accession>
<comment type="cofactor">
    <cofactor evidence="1">
        <name>Mg(2+)</name>
        <dbReference type="ChEBI" id="CHEBI:18420"/>
    </cofactor>
</comment>
<dbReference type="GO" id="GO:0016787">
    <property type="term" value="F:hydrolase activity"/>
    <property type="evidence" value="ECO:0007669"/>
    <property type="project" value="UniProtKB-KW"/>
</dbReference>
<sequence>MDELTGAARRDGVERHVVGAVVTDDEGRVLLLRRRADEDHLPGLWELPSGRVEAGENLLDALRREVTEETGLTVTAVEEYLGTFDYRSGSGRATRQFTFTVRVAPDGDLRPAEHDAAVWAAPGDRHPVSPEVGDLLTLYRTATG</sequence>
<dbReference type="PROSITE" id="PS00893">
    <property type="entry name" value="NUDIX_BOX"/>
    <property type="match status" value="1"/>
</dbReference>
<protein>
    <submittedName>
        <fullName evidence="6">NUDIX domain-containing protein</fullName>
    </submittedName>
</protein>
<dbReference type="EMBL" id="VKHS01000361">
    <property type="protein sequence ID" value="MBB0230834.1"/>
    <property type="molecule type" value="Genomic_DNA"/>
</dbReference>
<dbReference type="InterPro" id="IPR015797">
    <property type="entry name" value="NUDIX_hydrolase-like_dom_sf"/>
</dbReference>
<proteinExistence type="inferred from homology"/>
<gene>
    <name evidence="6" type="ORF">FOE67_15240</name>
</gene>
<evidence type="ECO:0000313" key="7">
    <source>
        <dbReference type="Proteomes" id="UP000530234"/>
    </source>
</evidence>
<keyword evidence="7" id="KW-1185">Reference proteome</keyword>
<evidence type="ECO:0000256" key="3">
    <source>
        <dbReference type="ARBA" id="ARBA00022801"/>
    </source>
</evidence>
<dbReference type="InterPro" id="IPR000086">
    <property type="entry name" value="NUDIX_hydrolase_dom"/>
</dbReference>
<dbReference type="SUPFAM" id="SSF55811">
    <property type="entry name" value="Nudix"/>
    <property type="match status" value="1"/>
</dbReference>
<dbReference type="AlphaFoldDB" id="A0A7W3T4L4"/>
<dbReference type="PRINTS" id="PR00502">
    <property type="entry name" value="NUDIXFAMILY"/>
</dbReference>
<evidence type="ECO:0000256" key="2">
    <source>
        <dbReference type="ARBA" id="ARBA00005582"/>
    </source>
</evidence>
<reference evidence="7" key="1">
    <citation type="submission" date="2019-10" db="EMBL/GenBank/DDBJ databases">
        <title>Streptomyces sp. nov., a novel actinobacterium isolated from alkaline environment.</title>
        <authorList>
            <person name="Golinska P."/>
        </authorList>
    </citation>
    <scope>NUCLEOTIDE SEQUENCE [LARGE SCALE GENOMIC DNA]</scope>
    <source>
        <strain evidence="7">DSM 42108</strain>
    </source>
</reference>
<keyword evidence="3 4" id="KW-0378">Hydrolase</keyword>
<feature type="domain" description="Nudix hydrolase" evidence="5">
    <location>
        <begin position="13"/>
        <end position="141"/>
    </location>
</feature>
<evidence type="ECO:0000259" key="5">
    <source>
        <dbReference type="PROSITE" id="PS51462"/>
    </source>
</evidence>
<comment type="caution">
    <text evidence="6">The sequence shown here is derived from an EMBL/GenBank/DDBJ whole genome shotgun (WGS) entry which is preliminary data.</text>
</comment>
<dbReference type="PANTHER" id="PTHR43046:SF2">
    <property type="entry name" value="8-OXO-DGTP DIPHOSPHATASE-RELATED"/>
    <property type="match status" value="1"/>
</dbReference>
<dbReference type="PROSITE" id="PS51462">
    <property type="entry name" value="NUDIX"/>
    <property type="match status" value="1"/>
</dbReference>
<evidence type="ECO:0000256" key="4">
    <source>
        <dbReference type="RuleBase" id="RU003476"/>
    </source>
</evidence>
<evidence type="ECO:0000256" key="1">
    <source>
        <dbReference type="ARBA" id="ARBA00001946"/>
    </source>
</evidence>
<dbReference type="Proteomes" id="UP000530234">
    <property type="component" value="Unassembled WGS sequence"/>
</dbReference>
<organism evidence="6 7">
    <name type="scientific">Streptomyces calidiresistens</name>
    <dbReference type="NCBI Taxonomy" id="1485586"/>
    <lineage>
        <taxon>Bacteria</taxon>
        <taxon>Bacillati</taxon>
        <taxon>Actinomycetota</taxon>
        <taxon>Actinomycetes</taxon>
        <taxon>Kitasatosporales</taxon>
        <taxon>Streptomycetaceae</taxon>
        <taxon>Streptomyces</taxon>
    </lineage>
</organism>
<dbReference type="InterPro" id="IPR020476">
    <property type="entry name" value="Nudix_hydrolase"/>
</dbReference>
<dbReference type="InterPro" id="IPR020084">
    <property type="entry name" value="NUDIX_hydrolase_CS"/>
</dbReference>